<accession>B6F244</accession>
<dbReference type="Gene3D" id="1.10.490.30">
    <property type="entry name" value="Colicin"/>
    <property type="match status" value="1"/>
</dbReference>
<dbReference type="SUPFAM" id="SSF51120">
    <property type="entry name" value="beta-Roll"/>
    <property type="match status" value="2"/>
</dbReference>
<dbReference type="GO" id="GO:0005576">
    <property type="term" value="C:extracellular region"/>
    <property type="evidence" value="ECO:0007669"/>
    <property type="project" value="UniProtKB-SubCell"/>
</dbReference>
<keyword evidence="3" id="KW-0106">Calcium</keyword>
<dbReference type="InterPro" id="IPR050557">
    <property type="entry name" value="RTX_toxin/Mannuronan_C5-epim"/>
</dbReference>
<dbReference type="Pfam" id="PF00353">
    <property type="entry name" value="HemolysinCabind"/>
    <property type="match status" value="4"/>
</dbReference>
<organism evidence="4">
    <name type="scientific">Rodentibacter pneumotropicus</name>
    <dbReference type="NCBI Taxonomy" id="758"/>
    <lineage>
        <taxon>Bacteria</taxon>
        <taxon>Pseudomonadati</taxon>
        <taxon>Pseudomonadota</taxon>
        <taxon>Gammaproteobacteria</taxon>
        <taxon>Pasteurellales</taxon>
        <taxon>Pasteurellaceae</taxon>
        <taxon>Rodentibacter</taxon>
    </lineage>
</organism>
<comment type="subcellular location">
    <subcellularLocation>
        <location evidence="1">Secreted</location>
    </subcellularLocation>
</comment>
<keyword evidence="2" id="KW-0964">Secreted</keyword>
<gene>
    <name evidence="4" type="primary">pnxIA</name>
</gene>
<dbReference type="InterPro" id="IPR011049">
    <property type="entry name" value="Serralysin-like_metalloprot_C"/>
</dbReference>
<dbReference type="PROSITE" id="PS00330">
    <property type="entry name" value="HEMOLYSIN_CALCIUM"/>
    <property type="match status" value="3"/>
</dbReference>
<reference evidence="4" key="1">
    <citation type="journal article" date="2009" name="J. Bacteriol.">
        <title>Identification and characterization of hemolysin-like proteins similar to RTX toxin in Pasteurella pneumotropica.</title>
        <authorList>
            <person name="Sasaki H."/>
            <person name="Kawamoto E."/>
            <person name="Tanaka Y."/>
            <person name="Sawada T."/>
            <person name="Kunita S."/>
            <person name="Yagami K."/>
        </authorList>
    </citation>
    <scope>NUCLEOTIDE SEQUENCE</scope>
    <source>
        <strain evidence="4">ATCC 35149</strain>
    </source>
</reference>
<dbReference type="GO" id="GO:0005509">
    <property type="term" value="F:calcium ion binding"/>
    <property type="evidence" value="ECO:0007669"/>
    <property type="project" value="InterPro"/>
</dbReference>
<dbReference type="PANTHER" id="PTHR38340">
    <property type="entry name" value="S-LAYER PROTEIN"/>
    <property type="match status" value="1"/>
</dbReference>
<evidence type="ECO:0000256" key="2">
    <source>
        <dbReference type="ARBA" id="ARBA00022525"/>
    </source>
</evidence>
<name>B6F244_9PAST</name>
<dbReference type="RefSeq" id="WP_018356150.1">
    <property type="nucleotide sequence ID" value="NZ_BBIX01000006.1"/>
</dbReference>
<evidence type="ECO:0008006" key="5">
    <source>
        <dbReference type="Google" id="ProtNLM"/>
    </source>
</evidence>
<dbReference type="AlphaFoldDB" id="B6F244"/>
<dbReference type="InterPro" id="IPR018511">
    <property type="entry name" value="Hemolysin-typ_Ca-bd_CS"/>
</dbReference>
<dbReference type="Gene3D" id="2.150.10.10">
    <property type="entry name" value="Serralysin-like metalloprotease, C-terminal"/>
    <property type="match status" value="2"/>
</dbReference>
<proteinExistence type="predicted"/>
<dbReference type="InterPro" id="IPR038283">
    <property type="entry name" value="Channel_colicin_C_sf"/>
</dbReference>
<dbReference type="InterPro" id="IPR001343">
    <property type="entry name" value="Hemolysn_Ca-bd"/>
</dbReference>
<sequence>MGTEYLDEITVTADSNSYTGWDSDIKRGSDGRDSDSYDTNRSRRKIKFKELTLSTRDTFQFWTLSKGDRTYIAYLVKGKKYLLAEVREGKTIIFDSRDNNGIIVGGYDSKTGERYIFIGFDVADDVFLKNDNPGTVARTMTAQELLNANNGNLDSLKGSFRVVEELSKTVKNTPSNNQNTDSIGKIKDTISISENVLKGIIKDDNKYREALQKAGRLSEAEALKTATEIKNIFSTRLGLIGKTLTYSEFVDDLKKGYVEGDWSKLESFTRNALEELVGFKAAQIISKLVVIIFNLSPAPRAFKIASVLLSTATGYFSDKFNISELLTDKSLFNKYGELYALTKDHYLSASGDINLPEYIRNAQLSGNRNSTITGNNGDNILKGNSGNNILYGNNGNDTLFGDLGNDKLFGGKGNDILEGGKGDDYLEGGEGDDIYKFNFNDGNDTIIDSKGSDKIILGKGIELEKTYFKLENNKLTLSFIDTNASVSIDRGYKKRRLSKKYDYFNKSININFHSGHYLNYDDILDIIKNNQVKNIVKYELYDKKVLSSSESTTLIGDIGKDFLQGNSKNNHLEGKSGSDVYYFSGAIGNDTIYDEAGNDKIYFDESFYGRDILFAKVNMDLRISFSQSNESILIKEFDKMTTRWRGGFKRRYETRKFNKIENLQIGNDVIVDLAKLVDEMSSFAVNVTEGKLRVADTLENLHNPNYQSILS</sequence>
<evidence type="ECO:0000256" key="1">
    <source>
        <dbReference type="ARBA" id="ARBA00004613"/>
    </source>
</evidence>
<dbReference type="PANTHER" id="PTHR38340:SF1">
    <property type="entry name" value="S-LAYER PROTEIN"/>
    <property type="match status" value="1"/>
</dbReference>
<dbReference type="EMBL" id="AB466276">
    <property type="protein sequence ID" value="BAG82826.1"/>
    <property type="molecule type" value="Genomic_DNA"/>
</dbReference>
<dbReference type="GeneID" id="61266414"/>
<evidence type="ECO:0000313" key="4">
    <source>
        <dbReference type="EMBL" id="BAG82826.1"/>
    </source>
</evidence>
<dbReference type="OrthoDB" id="223957at2"/>
<dbReference type="PRINTS" id="PR00313">
    <property type="entry name" value="CABNDNGRPT"/>
</dbReference>
<evidence type="ECO:0000256" key="3">
    <source>
        <dbReference type="ARBA" id="ARBA00022837"/>
    </source>
</evidence>
<protein>
    <recommendedName>
        <fullName evidence="5">Calcium-binding protein</fullName>
    </recommendedName>
</protein>